<dbReference type="CDD" id="cd07377">
    <property type="entry name" value="WHTH_GntR"/>
    <property type="match status" value="1"/>
</dbReference>
<dbReference type="SUPFAM" id="SSF53383">
    <property type="entry name" value="PLP-dependent transferases"/>
    <property type="match status" value="1"/>
</dbReference>
<dbReference type="InterPro" id="IPR036388">
    <property type="entry name" value="WH-like_DNA-bd_sf"/>
</dbReference>
<gene>
    <name evidence="7" type="ORF">ACFFJP_09515</name>
</gene>
<dbReference type="InterPro" id="IPR004839">
    <property type="entry name" value="Aminotransferase_I/II_large"/>
</dbReference>
<keyword evidence="7" id="KW-0032">Aminotransferase</keyword>
<dbReference type="PANTHER" id="PTHR46577">
    <property type="entry name" value="HTH-TYPE TRANSCRIPTIONAL REGULATORY PROTEIN GABR"/>
    <property type="match status" value="1"/>
</dbReference>
<dbReference type="Pfam" id="PF00392">
    <property type="entry name" value="GntR"/>
    <property type="match status" value="1"/>
</dbReference>
<dbReference type="InterPro" id="IPR000524">
    <property type="entry name" value="Tscrpt_reg_HTH_GntR"/>
</dbReference>
<dbReference type="Pfam" id="PF00155">
    <property type="entry name" value="Aminotran_1_2"/>
    <property type="match status" value="1"/>
</dbReference>
<proteinExistence type="inferred from homology"/>
<protein>
    <submittedName>
        <fullName evidence="7">PLP-dependent aminotransferase family protein</fullName>
    </submittedName>
</protein>
<dbReference type="InterPro" id="IPR051446">
    <property type="entry name" value="HTH_trans_reg/aminotransferase"/>
</dbReference>
<dbReference type="EMBL" id="JBHLXP010000001">
    <property type="protein sequence ID" value="MFC0048528.1"/>
    <property type="molecule type" value="Genomic_DNA"/>
</dbReference>
<evidence type="ECO:0000256" key="1">
    <source>
        <dbReference type="ARBA" id="ARBA00005384"/>
    </source>
</evidence>
<feature type="domain" description="HTH gntR-type" evidence="6">
    <location>
        <begin position="16"/>
        <end position="84"/>
    </location>
</feature>
<dbReference type="SMART" id="SM00345">
    <property type="entry name" value="HTH_GNTR"/>
    <property type="match status" value="1"/>
</dbReference>
<dbReference type="Gene3D" id="1.10.10.10">
    <property type="entry name" value="Winged helix-like DNA-binding domain superfamily/Winged helix DNA-binding domain"/>
    <property type="match status" value="1"/>
</dbReference>
<keyword evidence="8" id="KW-1185">Reference proteome</keyword>
<evidence type="ECO:0000256" key="5">
    <source>
        <dbReference type="ARBA" id="ARBA00023163"/>
    </source>
</evidence>
<dbReference type="InterPro" id="IPR015424">
    <property type="entry name" value="PyrdxlP-dep_Trfase"/>
</dbReference>
<evidence type="ECO:0000313" key="7">
    <source>
        <dbReference type="EMBL" id="MFC0048528.1"/>
    </source>
</evidence>
<dbReference type="Proteomes" id="UP001589813">
    <property type="component" value="Unassembled WGS sequence"/>
</dbReference>
<dbReference type="GO" id="GO:0008483">
    <property type="term" value="F:transaminase activity"/>
    <property type="evidence" value="ECO:0007669"/>
    <property type="project" value="UniProtKB-KW"/>
</dbReference>
<name>A0ABV6BCB3_9GAMM</name>
<evidence type="ECO:0000259" key="6">
    <source>
        <dbReference type="PROSITE" id="PS50949"/>
    </source>
</evidence>
<comment type="caution">
    <text evidence="7">The sequence shown here is derived from an EMBL/GenBank/DDBJ whole genome shotgun (WGS) entry which is preliminary data.</text>
</comment>
<keyword evidence="3" id="KW-0805">Transcription regulation</keyword>
<dbReference type="CDD" id="cd00609">
    <property type="entry name" value="AAT_like"/>
    <property type="match status" value="1"/>
</dbReference>
<organism evidence="7 8">
    <name type="scientific">Rheinheimera tilapiae</name>
    <dbReference type="NCBI Taxonomy" id="875043"/>
    <lineage>
        <taxon>Bacteria</taxon>
        <taxon>Pseudomonadati</taxon>
        <taxon>Pseudomonadota</taxon>
        <taxon>Gammaproteobacteria</taxon>
        <taxon>Chromatiales</taxon>
        <taxon>Chromatiaceae</taxon>
        <taxon>Rheinheimera</taxon>
    </lineage>
</organism>
<evidence type="ECO:0000256" key="2">
    <source>
        <dbReference type="ARBA" id="ARBA00022898"/>
    </source>
</evidence>
<dbReference type="RefSeq" id="WP_377242799.1">
    <property type="nucleotide sequence ID" value="NZ_JBHLXP010000001.1"/>
</dbReference>
<dbReference type="InterPro" id="IPR015422">
    <property type="entry name" value="PyrdxlP-dep_Trfase_small"/>
</dbReference>
<dbReference type="PANTHER" id="PTHR46577:SF2">
    <property type="entry name" value="TRANSCRIPTIONAL REGULATORY PROTEIN"/>
    <property type="match status" value="1"/>
</dbReference>
<dbReference type="PROSITE" id="PS50949">
    <property type="entry name" value="HTH_GNTR"/>
    <property type="match status" value="1"/>
</dbReference>
<keyword evidence="5" id="KW-0804">Transcription</keyword>
<keyword evidence="2" id="KW-0663">Pyridoxal phosphate</keyword>
<dbReference type="Gene3D" id="3.40.640.10">
    <property type="entry name" value="Type I PLP-dependent aspartate aminotransferase-like (Major domain)"/>
    <property type="match status" value="1"/>
</dbReference>
<evidence type="ECO:0000256" key="3">
    <source>
        <dbReference type="ARBA" id="ARBA00023015"/>
    </source>
</evidence>
<accession>A0ABV6BCB3</accession>
<keyword evidence="7" id="KW-0808">Transferase</keyword>
<sequence length="476" mass="52670">MQVALKDFQLDLASAQGLTTQLLQQSRQQVQQGSWPAGARLPSVRALASHLGISKFTVADVYERLNAEGLVLSRPGSGVFVARRHPALQLQENNSPSELADEVALMRQTLQREPHWLKPAAGWLTPDYLPQQEIRAALKEIARQEQALTDYGPAQGYLPLRQYLVNRLAELRIQLAPQQILLTQSATHALDLVLRLLIKPGDKIIVDDPGFYNFQAMLRLHQLELLYLPRTADGPDLQILNALLDNHKVRAYLTNSVLSNPVGTCVTPPKAVQVLSLLKQHQVLLIEDDIYADFEAQPALRYASLTGLQEGIYLGSLSKTISADLRVGYIAASPALVASLTDLKLITSTSTPATVERVVYQVLTSGSYRRHLKQLQQRLDGLRRDVVAQFALRGIQPWYLPEAGFALWLRLPAGISSRALTAYAAAKQVVLAPGPNFSQWPDADQFMRVNITQCADPRLWQVLDDALASLGNTLRG</sequence>
<dbReference type="InterPro" id="IPR036390">
    <property type="entry name" value="WH_DNA-bd_sf"/>
</dbReference>
<keyword evidence="4" id="KW-0238">DNA-binding</keyword>
<dbReference type="InterPro" id="IPR015421">
    <property type="entry name" value="PyrdxlP-dep_Trfase_major"/>
</dbReference>
<comment type="similarity">
    <text evidence="1">In the C-terminal section; belongs to the class-I pyridoxal-phosphate-dependent aminotransferase family.</text>
</comment>
<evidence type="ECO:0000256" key="4">
    <source>
        <dbReference type="ARBA" id="ARBA00023125"/>
    </source>
</evidence>
<dbReference type="Gene3D" id="3.90.1150.10">
    <property type="entry name" value="Aspartate Aminotransferase, domain 1"/>
    <property type="match status" value="1"/>
</dbReference>
<reference evidence="7 8" key="1">
    <citation type="submission" date="2024-09" db="EMBL/GenBank/DDBJ databases">
        <authorList>
            <person name="Sun Q."/>
            <person name="Mori K."/>
        </authorList>
    </citation>
    <scope>NUCLEOTIDE SEQUENCE [LARGE SCALE GENOMIC DNA]</scope>
    <source>
        <strain evidence="7 8">KCTC 23315</strain>
    </source>
</reference>
<evidence type="ECO:0000313" key="8">
    <source>
        <dbReference type="Proteomes" id="UP001589813"/>
    </source>
</evidence>
<dbReference type="SUPFAM" id="SSF46785">
    <property type="entry name" value="Winged helix' DNA-binding domain"/>
    <property type="match status" value="1"/>
</dbReference>